<dbReference type="InterPro" id="IPR024004">
    <property type="entry name" value="PEP-CTERM/XrtA_GlycosylTrfase"/>
</dbReference>
<evidence type="ECO:0000259" key="1">
    <source>
        <dbReference type="Pfam" id="PF13579"/>
    </source>
</evidence>
<proteinExistence type="predicted"/>
<sequence length="407" mass="44367">MHILHVYDHSLPLHSGYAFRSRALLREQRALGWTTSHVTSAKHNPDTVPPRTEEADGLLFHRTAPSTAGPGFVPGIDQWRTIVGLQARLAALIGSLKPDIVHAHSPALNGVAAIRAARRCGVPVVYEIRGFWEDAAVSHGTAREGNLRYRLTRGLESWAVRRADAVMAICDGIRGDLIARGVPADKITLIPNAVDADRFNRIDTRDDALAAALGVAGCKTVGFIGSFYRYEGLDLLVDALPSMLDADPQVRGLLVGGGPMEADLKAQAEARGVADKVIFTGRVAHDQVARYYSVIDVLAYPRTPQRITDLVTPLKPLEAMAQHRLFVASDVGGHRELVRDGETGLLFRAGDAQALADTITDLFGASEARRDSLKAAGRRFVEEERTWARSAANYAPVYERLMGRAYR</sequence>
<reference evidence="2 3" key="1">
    <citation type="submission" date="2019-03" db="EMBL/GenBank/DDBJ databases">
        <title>Genomic Encyclopedia of Type Strains, Phase IV (KMG-IV): sequencing the most valuable type-strain genomes for metagenomic binning, comparative biology and taxonomic classification.</title>
        <authorList>
            <person name="Goeker M."/>
        </authorList>
    </citation>
    <scope>NUCLEOTIDE SEQUENCE [LARGE SCALE GENOMIC DNA]</scope>
    <source>
        <strain evidence="2 3">DSM 2132</strain>
    </source>
</reference>
<evidence type="ECO:0000313" key="2">
    <source>
        <dbReference type="EMBL" id="TCP34497.1"/>
    </source>
</evidence>
<name>A0A4R2PGY7_RHOSA</name>
<dbReference type="Pfam" id="PF13692">
    <property type="entry name" value="Glyco_trans_1_4"/>
    <property type="match status" value="1"/>
</dbReference>
<dbReference type="InterPro" id="IPR050194">
    <property type="entry name" value="Glycosyltransferase_grp1"/>
</dbReference>
<keyword evidence="2" id="KW-0808">Transferase</keyword>
<accession>A0A4R2PGY7</accession>
<organism evidence="2 3">
    <name type="scientific">Rhodothalassium salexigens DSM 2132</name>
    <dbReference type="NCBI Taxonomy" id="1188247"/>
    <lineage>
        <taxon>Bacteria</taxon>
        <taxon>Pseudomonadati</taxon>
        <taxon>Pseudomonadota</taxon>
        <taxon>Alphaproteobacteria</taxon>
        <taxon>Rhodothalassiales</taxon>
        <taxon>Rhodothalassiaceae</taxon>
        <taxon>Rhodothalassium</taxon>
    </lineage>
</organism>
<dbReference type="Gene3D" id="3.40.50.2000">
    <property type="entry name" value="Glycogen Phosphorylase B"/>
    <property type="match status" value="2"/>
</dbReference>
<dbReference type="PANTHER" id="PTHR45947">
    <property type="entry name" value="SULFOQUINOVOSYL TRANSFERASE SQD2"/>
    <property type="match status" value="1"/>
</dbReference>
<dbReference type="Proteomes" id="UP000295399">
    <property type="component" value="Unassembled WGS sequence"/>
</dbReference>
<feature type="domain" description="Glycosyltransferase subfamily 4-like N-terminal" evidence="1">
    <location>
        <begin position="16"/>
        <end position="192"/>
    </location>
</feature>
<dbReference type="Pfam" id="PF13579">
    <property type="entry name" value="Glyco_trans_4_4"/>
    <property type="match status" value="1"/>
</dbReference>
<dbReference type="OrthoDB" id="7249056at2"/>
<gene>
    <name evidence="2" type="ORF">EV659_105125</name>
</gene>
<dbReference type="InParanoid" id="A0A4R2PGY7"/>
<dbReference type="NCBIfam" id="TIGR04063">
    <property type="entry name" value="stp3"/>
    <property type="match status" value="1"/>
</dbReference>
<comment type="caution">
    <text evidence="2">The sequence shown here is derived from an EMBL/GenBank/DDBJ whole genome shotgun (WGS) entry which is preliminary data.</text>
</comment>
<dbReference type="CDD" id="cd03794">
    <property type="entry name" value="GT4_WbuB-like"/>
    <property type="match status" value="1"/>
</dbReference>
<dbReference type="AlphaFoldDB" id="A0A4R2PGY7"/>
<dbReference type="EMBL" id="SLXO01000005">
    <property type="protein sequence ID" value="TCP34497.1"/>
    <property type="molecule type" value="Genomic_DNA"/>
</dbReference>
<dbReference type="InterPro" id="IPR028098">
    <property type="entry name" value="Glyco_trans_4-like_N"/>
</dbReference>
<dbReference type="SUPFAM" id="SSF53756">
    <property type="entry name" value="UDP-Glycosyltransferase/glycogen phosphorylase"/>
    <property type="match status" value="1"/>
</dbReference>
<protein>
    <submittedName>
        <fullName evidence="2">PEP-CTERM/exosortase A-associated glycosyltransferase</fullName>
    </submittedName>
</protein>
<evidence type="ECO:0000313" key="3">
    <source>
        <dbReference type="Proteomes" id="UP000295399"/>
    </source>
</evidence>
<dbReference type="GO" id="GO:0016758">
    <property type="term" value="F:hexosyltransferase activity"/>
    <property type="evidence" value="ECO:0007669"/>
    <property type="project" value="TreeGrafter"/>
</dbReference>
<dbReference type="RefSeq" id="WP_132708427.1">
    <property type="nucleotide sequence ID" value="NZ_JACIGF010000005.1"/>
</dbReference>
<keyword evidence="3" id="KW-1185">Reference proteome</keyword>
<dbReference type="PANTHER" id="PTHR45947:SF3">
    <property type="entry name" value="SULFOQUINOVOSYL TRANSFERASE SQD2"/>
    <property type="match status" value="1"/>
</dbReference>